<evidence type="ECO:0000256" key="6">
    <source>
        <dbReference type="SAM" id="Phobius"/>
    </source>
</evidence>
<evidence type="ECO:0000313" key="9">
    <source>
        <dbReference type="Proteomes" id="UP000445696"/>
    </source>
</evidence>
<evidence type="ECO:0000256" key="5">
    <source>
        <dbReference type="ARBA" id="ARBA00023136"/>
    </source>
</evidence>
<feature type="transmembrane region" description="Helical" evidence="6">
    <location>
        <begin position="130"/>
        <end position="148"/>
    </location>
</feature>
<evidence type="ECO:0000256" key="2">
    <source>
        <dbReference type="ARBA" id="ARBA00009853"/>
    </source>
</evidence>
<name>A0A845MEL3_9PROT</name>
<keyword evidence="4 6" id="KW-1133">Transmembrane helix</keyword>
<feature type="domain" description="EamA" evidence="7">
    <location>
        <begin position="12"/>
        <end position="144"/>
    </location>
</feature>
<dbReference type="EMBL" id="WTVA01000002">
    <property type="protein sequence ID" value="MZR21746.1"/>
    <property type="molecule type" value="Genomic_DNA"/>
</dbReference>
<dbReference type="SUPFAM" id="SSF103481">
    <property type="entry name" value="Multidrug resistance efflux transporter EmrE"/>
    <property type="match status" value="2"/>
</dbReference>
<comment type="subcellular location">
    <subcellularLocation>
        <location evidence="1">Membrane</location>
        <topology evidence="1">Multi-pass membrane protein</topology>
    </subcellularLocation>
</comment>
<evidence type="ECO:0000313" key="8">
    <source>
        <dbReference type="EMBL" id="MZR21746.1"/>
    </source>
</evidence>
<keyword evidence="9" id="KW-1185">Reference proteome</keyword>
<organism evidence="8 9">
    <name type="scientific">Sneathiella chungangensis</name>
    <dbReference type="NCBI Taxonomy" id="1418234"/>
    <lineage>
        <taxon>Bacteria</taxon>
        <taxon>Pseudomonadati</taxon>
        <taxon>Pseudomonadota</taxon>
        <taxon>Alphaproteobacteria</taxon>
        <taxon>Sneathiellales</taxon>
        <taxon>Sneathiellaceae</taxon>
        <taxon>Sneathiella</taxon>
    </lineage>
</organism>
<feature type="transmembrane region" description="Helical" evidence="6">
    <location>
        <begin position="43"/>
        <end position="64"/>
    </location>
</feature>
<evidence type="ECO:0000256" key="4">
    <source>
        <dbReference type="ARBA" id="ARBA00022989"/>
    </source>
</evidence>
<comment type="similarity">
    <text evidence="2">Belongs to the drug/metabolite transporter (DMT) superfamily. 10 TMS drug/metabolite exporter (DME) (TC 2.A.7.3) family.</text>
</comment>
<gene>
    <name evidence="8" type="ORF">GQF03_05335</name>
</gene>
<protein>
    <submittedName>
        <fullName evidence="8">EamA family transporter</fullName>
    </submittedName>
</protein>
<evidence type="ECO:0000256" key="1">
    <source>
        <dbReference type="ARBA" id="ARBA00004141"/>
    </source>
</evidence>
<reference evidence="8 9" key="1">
    <citation type="journal article" date="2014" name="Int. J. Syst. Evol. Microbiol.">
        <title>Sneathiella chungangensis sp. nov., isolated from a marine sand, and emended description of the genus Sneathiella.</title>
        <authorList>
            <person name="Siamphan C."/>
            <person name="Kim H."/>
            <person name="Lee J.S."/>
            <person name="Kim W."/>
        </authorList>
    </citation>
    <scope>NUCLEOTIDE SEQUENCE [LARGE SCALE GENOMIC DNA]</scope>
    <source>
        <strain evidence="8 9">KCTC 32476</strain>
    </source>
</reference>
<dbReference type="GO" id="GO:0016020">
    <property type="term" value="C:membrane"/>
    <property type="evidence" value="ECO:0007669"/>
    <property type="project" value="UniProtKB-SubCell"/>
</dbReference>
<keyword evidence="3 6" id="KW-0812">Transmembrane</keyword>
<feature type="transmembrane region" description="Helical" evidence="6">
    <location>
        <begin position="212"/>
        <end position="231"/>
    </location>
</feature>
<sequence>MSPSKSETTTVKGMLCMVAGTLLLTSQDGITKWLTTDFHAGEILFYRGIWMFPVLAILIHRNGGMKTLRLKQPSGVILRGMAALTASVFVTVSLMRLPLAETMALVFIAPLLLTASSPFLLREEVGWQRWMAVLGGFAGVLLIIQPGPDGFNSWVIFALLAALGSASRDIITRRLGTHDSAATVMFYTSIISLIAGAVTLPFGTHWPDPGQWGLFILGGIMVTFAHLLIVMSLQMAAAAVVSPLKYLSLVWSALIGFMVWGDIPGPMKMTGAALVVLAGLFIFYRETRAQPAKAVT</sequence>
<dbReference type="Pfam" id="PF00892">
    <property type="entry name" value="EamA"/>
    <property type="match status" value="2"/>
</dbReference>
<evidence type="ECO:0000256" key="3">
    <source>
        <dbReference type="ARBA" id="ARBA00022692"/>
    </source>
</evidence>
<dbReference type="RefSeq" id="WP_161338186.1">
    <property type="nucleotide sequence ID" value="NZ_JBHSDG010000001.1"/>
</dbReference>
<dbReference type="InterPro" id="IPR037185">
    <property type="entry name" value="EmrE-like"/>
</dbReference>
<dbReference type="InterPro" id="IPR000620">
    <property type="entry name" value="EamA_dom"/>
</dbReference>
<feature type="transmembrane region" description="Helical" evidence="6">
    <location>
        <begin position="103"/>
        <end position="121"/>
    </location>
</feature>
<feature type="domain" description="EamA" evidence="7">
    <location>
        <begin position="153"/>
        <end position="283"/>
    </location>
</feature>
<accession>A0A845MEL3</accession>
<dbReference type="PANTHER" id="PTHR22911">
    <property type="entry name" value="ACYL-MALONYL CONDENSING ENZYME-RELATED"/>
    <property type="match status" value="1"/>
</dbReference>
<dbReference type="Proteomes" id="UP000445696">
    <property type="component" value="Unassembled WGS sequence"/>
</dbReference>
<evidence type="ECO:0000259" key="7">
    <source>
        <dbReference type="Pfam" id="PF00892"/>
    </source>
</evidence>
<feature type="transmembrane region" description="Helical" evidence="6">
    <location>
        <begin position="154"/>
        <end position="172"/>
    </location>
</feature>
<feature type="transmembrane region" description="Helical" evidence="6">
    <location>
        <begin position="267"/>
        <end position="284"/>
    </location>
</feature>
<proteinExistence type="inferred from homology"/>
<dbReference type="OrthoDB" id="9812899at2"/>
<feature type="transmembrane region" description="Helical" evidence="6">
    <location>
        <begin position="76"/>
        <end position="97"/>
    </location>
</feature>
<feature type="transmembrane region" description="Helical" evidence="6">
    <location>
        <begin position="184"/>
        <end position="206"/>
    </location>
</feature>
<feature type="transmembrane region" description="Helical" evidence="6">
    <location>
        <begin position="243"/>
        <end position="261"/>
    </location>
</feature>
<dbReference type="PANTHER" id="PTHR22911:SF6">
    <property type="entry name" value="SOLUTE CARRIER FAMILY 35 MEMBER G1"/>
    <property type="match status" value="1"/>
</dbReference>
<dbReference type="AlphaFoldDB" id="A0A845MEL3"/>
<comment type="caution">
    <text evidence="8">The sequence shown here is derived from an EMBL/GenBank/DDBJ whole genome shotgun (WGS) entry which is preliminary data.</text>
</comment>
<keyword evidence="5 6" id="KW-0472">Membrane</keyword>